<sequence>MPRLLSPHEIAALLLLLNAPLQVSAATPDMFALQDDKLVEIVRTEPAEARLTVRGEAVLRRLGIARTPT</sequence>
<dbReference type="RefSeq" id="WP_091906492.1">
    <property type="nucleotide sequence ID" value="NZ_FNLO01000003.1"/>
</dbReference>
<protein>
    <submittedName>
        <fullName evidence="2">Uncharacterized protein</fullName>
    </submittedName>
</protein>
<gene>
    <name evidence="2" type="ORF">SAMN05216551_103278</name>
</gene>
<keyword evidence="1" id="KW-0732">Signal</keyword>
<dbReference type="EMBL" id="FNLO01000003">
    <property type="protein sequence ID" value="SDV47764.1"/>
    <property type="molecule type" value="Genomic_DNA"/>
</dbReference>
<evidence type="ECO:0000256" key="1">
    <source>
        <dbReference type="SAM" id="SignalP"/>
    </source>
</evidence>
<dbReference type="AlphaFoldDB" id="A0A1H2PMM0"/>
<accession>A0A1H2PMM0</accession>
<dbReference type="Proteomes" id="UP000243719">
    <property type="component" value="Unassembled WGS sequence"/>
</dbReference>
<evidence type="ECO:0000313" key="3">
    <source>
        <dbReference type="Proteomes" id="UP000243719"/>
    </source>
</evidence>
<name>A0A1H2PMM0_9BURK</name>
<feature type="chain" id="PRO_5017218650" evidence="1">
    <location>
        <begin position="26"/>
        <end position="69"/>
    </location>
</feature>
<organism evidence="2 3">
    <name type="scientific">Chitinasiproducens palmae</name>
    <dbReference type="NCBI Taxonomy" id="1770053"/>
    <lineage>
        <taxon>Bacteria</taxon>
        <taxon>Pseudomonadati</taxon>
        <taxon>Pseudomonadota</taxon>
        <taxon>Betaproteobacteria</taxon>
        <taxon>Burkholderiales</taxon>
        <taxon>Burkholderiaceae</taxon>
        <taxon>Chitinasiproducens</taxon>
    </lineage>
</organism>
<keyword evidence="3" id="KW-1185">Reference proteome</keyword>
<evidence type="ECO:0000313" key="2">
    <source>
        <dbReference type="EMBL" id="SDV47764.1"/>
    </source>
</evidence>
<feature type="signal peptide" evidence="1">
    <location>
        <begin position="1"/>
        <end position="25"/>
    </location>
</feature>
<proteinExistence type="predicted"/>
<reference evidence="3" key="1">
    <citation type="submission" date="2016-09" db="EMBL/GenBank/DDBJ databases">
        <authorList>
            <person name="Varghese N."/>
            <person name="Submissions S."/>
        </authorList>
    </citation>
    <scope>NUCLEOTIDE SEQUENCE [LARGE SCALE GENOMIC DNA]</scope>
    <source>
        <strain evidence="3">JS23</strain>
    </source>
</reference>